<protein>
    <submittedName>
        <fullName evidence="2">Uncharacterized protein</fullName>
    </submittedName>
</protein>
<evidence type="ECO:0000256" key="1">
    <source>
        <dbReference type="SAM" id="MobiDB-lite"/>
    </source>
</evidence>
<keyword evidence="3" id="KW-1185">Reference proteome</keyword>
<evidence type="ECO:0000313" key="3">
    <source>
        <dbReference type="Proteomes" id="UP000324222"/>
    </source>
</evidence>
<dbReference type="EMBL" id="VSRR010018246">
    <property type="protein sequence ID" value="MPC61141.1"/>
    <property type="molecule type" value="Genomic_DNA"/>
</dbReference>
<organism evidence="2 3">
    <name type="scientific">Portunus trituberculatus</name>
    <name type="common">Swimming crab</name>
    <name type="synonym">Neptunus trituberculatus</name>
    <dbReference type="NCBI Taxonomy" id="210409"/>
    <lineage>
        <taxon>Eukaryota</taxon>
        <taxon>Metazoa</taxon>
        <taxon>Ecdysozoa</taxon>
        <taxon>Arthropoda</taxon>
        <taxon>Crustacea</taxon>
        <taxon>Multicrustacea</taxon>
        <taxon>Malacostraca</taxon>
        <taxon>Eumalacostraca</taxon>
        <taxon>Eucarida</taxon>
        <taxon>Decapoda</taxon>
        <taxon>Pleocyemata</taxon>
        <taxon>Brachyura</taxon>
        <taxon>Eubrachyura</taxon>
        <taxon>Portunoidea</taxon>
        <taxon>Portunidae</taxon>
        <taxon>Portuninae</taxon>
        <taxon>Portunus</taxon>
    </lineage>
</organism>
<name>A0A5B7GLY7_PORTR</name>
<sequence>MQVKQIRLLIYTSGITRVTNTRKHDSKVTGAARESTAVWLRQADNSQRHTTTRARHAHSTEPHLSRGGDLLRRQVLGRAGKGLAPWHYRAAVSVAPLGGHQCPGLVTNLTRVPDRHRSLTRVFPEGCTACHASVCSDCLLLRRAATHQGGRGVTCWRGEAPGAACEGHRESVRRANTLLATDTHAETRDPTTIRGQPRRRPFWD</sequence>
<feature type="region of interest" description="Disordered" evidence="1">
    <location>
        <begin position="182"/>
        <end position="204"/>
    </location>
</feature>
<dbReference type="AlphaFoldDB" id="A0A5B7GLY7"/>
<evidence type="ECO:0000313" key="2">
    <source>
        <dbReference type="EMBL" id="MPC61141.1"/>
    </source>
</evidence>
<comment type="caution">
    <text evidence="2">The sequence shown here is derived from an EMBL/GenBank/DDBJ whole genome shotgun (WGS) entry which is preliminary data.</text>
</comment>
<dbReference type="Proteomes" id="UP000324222">
    <property type="component" value="Unassembled WGS sequence"/>
</dbReference>
<feature type="region of interest" description="Disordered" evidence="1">
    <location>
        <begin position="43"/>
        <end position="65"/>
    </location>
</feature>
<proteinExistence type="predicted"/>
<gene>
    <name evidence="2" type="ORF">E2C01_055206</name>
</gene>
<reference evidence="2 3" key="1">
    <citation type="submission" date="2019-05" db="EMBL/GenBank/DDBJ databases">
        <title>Another draft genome of Portunus trituberculatus and its Hox gene families provides insights of decapod evolution.</title>
        <authorList>
            <person name="Jeong J.-H."/>
            <person name="Song I."/>
            <person name="Kim S."/>
            <person name="Choi T."/>
            <person name="Kim D."/>
            <person name="Ryu S."/>
            <person name="Kim W."/>
        </authorList>
    </citation>
    <scope>NUCLEOTIDE SEQUENCE [LARGE SCALE GENOMIC DNA]</scope>
    <source>
        <tissue evidence="2">Muscle</tissue>
    </source>
</reference>
<accession>A0A5B7GLY7</accession>